<dbReference type="EMBL" id="JARBHB010000003">
    <property type="protein sequence ID" value="KAJ8889175.1"/>
    <property type="molecule type" value="Genomic_DNA"/>
</dbReference>
<evidence type="ECO:0000313" key="2">
    <source>
        <dbReference type="Proteomes" id="UP001159363"/>
    </source>
</evidence>
<dbReference type="PANTHER" id="PTHR31751">
    <property type="entry name" value="SI:CH211-108C17.2-RELATED-RELATED"/>
    <property type="match status" value="1"/>
</dbReference>
<evidence type="ECO:0000313" key="1">
    <source>
        <dbReference type="EMBL" id="KAJ8889175.1"/>
    </source>
</evidence>
<comment type="caution">
    <text evidence="1">The sequence shown here is derived from an EMBL/GenBank/DDBJ whole genome shotgun (WGS) entry which is preliminary data.</text>
</comment>
<dbReference type="Proteomes" id="UP001159363">
    <property type="component" value="Chromosome 3"/>
</dbReference>
<reference evidence="1 2" key="1">
    <citation type="submission" date="2023-02" db="EMBL/GenBank/DDBJ databases">
        <title>LHISI_Scaffold_Assembly.</title>
        <authorList>
            <person name="Stuart O.P."/>
            <person name="Cleave R."/>
            <person name="Magrath M.J.L."/>
            <person name="Mikheyev A.S."/>
        </authorList>
    </citation>
    <scope>NUCLEOTIDE SEQUENCE [LARGE SCALE GENOMIC DNA]</scope>
    <source>
        <strain evidence="1">Daus_M_001</strain>
        <tissue evidence="1">Leg muscle</tissue>
    </source>
</reference>
<organism evidence="1 2">
    <name type="scientific">Dryococelus australis</name>
    <dbReference type="NCBI Taxonomy" id="614101"/>
    <lineage>
        <taxon>Eukaryota</taxon>
        <taxon>Metazoa</taxon>
        <taxon>Ecdysozoa</taxon>
        <taxon>Arthropoda</taxon>
        <taxon>Hexapoda</taxon>
        <taxon>Insecta</taxon>
        <taxon>Pterygota</taxon>
        <taxon>Neoptera</taxon>
        <taxon>Polyneoptera</taxon>
        <taxon>Phasmatodea</taxon>
        <taxon>Verophasmatodea</taxon>
        <taxon>Anareolatae</taxon>
        <taxon>Phasmatidae</taxon>
        <taxon>Eurycanthinae</taxon>
        <taxon>Dryococelus</taxon>
    </lineage>
</organism>
<protein>
    <submittedName>
        <fullName evidence="1">Uncharacterized protein</fullName>
    </submittedName>
</protein>
<dbReference type="PANTHER" id="PTHR31751:SF7">
    <property type="entry name" value="THAP-TYPE DOMAIN-CONTAINING PROTEIN"/>
    <property type="match status" value="1"/>
</dbReference>
<accession>A0ABQ9HXU0</accession>
<name>A0ABQ9HXU0_9NEOP</name>
<gene>
    <name evidence="1" type="ORF">PR048_008669</name>
</gene>
<proteinExistence type="predicted"/>
<sequence>MSYYCIKIDCACGNVFAWYSHPVFGKRPERNVEISSSLYLSGILFEKNKSFCRFLDIAMFSRTTYDKIVNSIISPVINSVWKNERETNLKELQKSSNVWLAGDGQYDSPGFCAKYVIYSLVDLHRGIIVDFELLQKGMVKGDLEKNARGNLISNLTAKENRYNAVLNEEEKSKKLWLNSGSEAYYAPKKIVLDKSFLNDLEHVKHYVHTGNLESYHNVRLKYAPKRVHFSFSCLHRRSILAVLDCNWNVIKQTVGYRSQYSKSSGDWGS</sequence>
<keyword evidence="2" id="KW-1185">Reference proteome</keyword>